<dbReference type="InterPro" id="IPR033851">
    <property type="entry name" value="M3A_MIP"/>
</dbReference>
<dbReference type="GO" id="GO:0005759">
    <property type="term" value="C:mitochondrial matrix"/>
    <property type="evidence" value="ECO:0007669"/>
    <property type="project" value="UniProtKB-SubCell"/>
</dbReference>
<evidence type="ECO:0000256" key="7">
    <source>
        <dbReference type="ARBA" id="ARBA00022723"/>
    </source>
</evidence>
<keyword evidence="7 15" id="KW-0479">Metal-binding</keyword>
<evidence type="ECO:0000256" key="10">
    <source>
        <dbReference type="ARBA" id="ARBA00022946"/>
    </source>
</evidence>
<organism evidence="18 19">
    <name type="scientific">Lasallia pustulata</name>
    <dbReference type="NCBI Taxonomy" id="136370"/>
    <lineage>
        <taxon>Eukaryota</taxon>
        <taxon>Fungi</taxon>
        <taxon>Dikarya</taxon>
        <taxon>Ascomycota</taxon>
        <taxon>Pezizomycotina</taxon>
        <taxon>Lecanoromycetes</taxon>
        <taxon>OSLEUM clade</taxon>
        <taxon>Umbilicariomycetidae</taxon>
        <taxon>Umbilicariales</taxon>
        <taxon>Umbilicariaceae</taxon>
        <taxon>Lasallia</taxon>
    </lineage>
</organism>
<dbReference type="GO" id="GO:0046872">
    <property type="term" value="F:metal ion binding"/>
    <property type="evidence" value="ECO:0007669"/>
    <property type="project" value="UniProtKB-UniRule"/>
</dbReference>
<keyword evidence="6 15" id="KW-0645">Protease</keyword>
<comment type="similarity">
    <text evidence="3 15">Belongs to the peptidase M3 family.</text>
</comment>
<evidence type="ECO:0000256" key="13">
    <source>
        <dbReference type="ARBA" id="ARBA00025208"/>
    </source>
</evidence>
<dbReference type="EC" id="3.4.24.59" evidence="4"/>
<comment type="subcellular location">
    <subcellularLocation>
        <location evidence="2">Mitochondrion matrix</location>
    </subcellularLocation>
</comment>
<dbReference type="GO" id="GO:0004222">
    <property type="term" value="F:metalloendopeptidase activity"/>
    <property type="evidence" value="ECO:0007669"/>
    <property type="project" value="UniProtKB-EC"/>
</dbReference>
<dbReference type="CDD" id="cd06457">
    <property type="entry name" value="M3A_MIP"/>
    <property type="match status" value="1"/>
</dbReference>
<keyword evidence="19" id="KW-1185">Reference proteome</keyword>
<evidence type="ECO:0000256" key="3">
    <source>
        <dbReference type="ARBA" id="ARBA00006040"/>
    </source>
</evidence>
<dbReference type="Pfam" id="PF01432">
    <property type="entry name" value="Peptidase_M3"/>
    <property type="match status" value="1"/>
</dbReference>
<sequence>MVHLRSIIQTVTLLLLVPTALADTLTRTMCYCGTPSGDLPMYAGCYYLYEYHSNPYNVSINVHFTCKDPGYDNDCTMRFHQKKRRCGTIDKGWEFCYHQRGKQTDKYTFMGVKHSAGGLVLTQPKTRVDMVCGDLCMKHVHLPLIPTGWDIQDLTGHVTEWRGDSKIETFPELADIVLPQPGYPPPHAGPAGSDGSEGPVIDLSDFVRSTHPDPTIQGAATQAYALMFEYMNVLNTTTGLNEQLQKAAANPKVMAAWSEEEKTVAQILTKDFSKSAIDLPRDKRQRFVDLSNTISQLGPEFVDKMQPSTEFITFDSSRMKGFDPMILRRHTDHRGKVHLPTVGFVAATALRTVEDESIRREIYIASRTASKNQVHTLEMLLRYRAELANLSGYNSFAQMTLIDKMAKSPEAVNKFLEALSADNGGLMHQEMDEILKMKRADPAVSTSSRQINAWDKDYYRARLAAQARSTSRKPDFLSSYFSLGTVMQGLSRLFSRLYGVRFVPHDTLPGETWNPDVRRLDVIDENEGHIAVVYCDLFARLGKNPNPAHFTLRCSRLISPSEIEEASSSSALSHLTPSQAANDGMATSISPSGALYQLPTIALICDFAPPANPALPTHLTFREVQTLFHEMGHAIHSILGRTQLQNVSGTRCATDFAELPSVLMEHFAADPAVLALFARHSETDAPLPYAMVADRLARDRAGRAAETEAQILLARLDQAYHSELPLRDGFDSTAVFHHVQARYGSLFV</sequence>
<protein>
    <recommendedName>
        <fullName evidence="5">Mitochondrial intermediate peptidase</fullName>
        <ecNumber evidence="4">3.4.24.59</ecNumber>
    </recommendedName>
    <alternativeName>
        <fullName evidence="14">Octapeptidyl aminopeptidase</fullName>
    </alternativeName>
</protein>
<dbReference type="InterPro" id="IPR024077">
    <property type="entry name" value="Neurolysin/TOP_dom2"/>
</dbReference>
<dbReference type="EMBL" id="FWEW01000869">
    <property type="protein sequence ID" value="SLM35990.1"/>
    <property type="molecule type" value="Genomic_DNA"/>
</dbReference>
<feature type="chain" id="PRO_5012754769" description="Mitochondrial intermediate peptidase" evidence="16">
    <location>
        <begin position="23"/>
        <end position="748"/>
    </location>
</feature>
<dbReference type="Proteomes" id="UP000192927">
    <property type="component" value="Unassembled WGS sequence"/>
</dbReference>
<dbReference type="SUPFAM" id="SSF55486">
    <property type="entry name" value="Metalloproteases ('zincins'), catalytic domain"/>
    <property type="match status" value="1"/>
</dbReference>
<evidence type="ECO:0000313" key="18">
    <source>
        <dbReference type="EMBL" id="SLM35990.1"/>
    </source>
</evidence>
<evidence type="ECO:0000256" key="6">
    <source>
        <dbReference type="ARBA" id="ARBA00022670"/>
    </source>
</evidence>
<dbReference type="InterPro" id="IPR024079">
    <property type="entry name" value="MetalloPept_cat_dom_sf"/>
</dbReference>
<evidence type="ECO:0000256" key="16">
    <source>
        <dbReference type="SAM" id="SignalP"/>
    </source>
</evidence>
<dbReference type="PANTHER" id="PTHR11804">
    <property type="entry name" value="PROTEASE M3 THIMET OLIGOPEPTIDASE-RELATED"/>
    <property type="match status" value="1"/>
</dbReference>
<evidence type="ECO:0000256" key="4">
    <source>
        <dbReference type="ARBA" id="ARBA00012441"/>
    </source>
</evidence>
<evidence type="ECO:0000256" key="11">
    <source>
        <dbReference type="ARBA" id="ARBA00023049"/>
    </source>
</evidence>
<evidence type="ECO:0000256" key="8">
    <source>
        <dbReference type="ARBA" id="ARBA00022801"/>
    </source>
</evidence>
<dbReference type="Gene3D" id="1.10.1370.10">
    <property type="entry name" value="Neurolysin, domain 3"/>
    <property type="match status" value="1"/>
</dbReference>
<feature type="domain" description="Peptidase M3A/M3B catalytic" evidence="17">
    <location>
        <begin position="351"/>
        <end position="742"/>
    </location>
</feature>
<evidence type="ECO:0000313" key="19">
    <source>
        <dbReference type="Proteomes" id="UP000192927"/>
    </source>
</evidence>
<keyword evidence="16" id="KW-0732">Signal</keyword>
<keyword evidence="8 15" id="KW-0378">Hydrolase</keyword>
<feature type="signal peptide" evidence="16">
    <location>
        <begin position="1"/>
        <end position="22"/>
    </location>
</feature>
<keyword evidence="10" id="KW-0809">Transit peptide</keyword>
<comment type="cofactor">
    <cofactor evidence="15">
        <name>Zn(2+)</name>
        <dbReference type="ChEBI" id="CHEBI:29105"/>
    </cofactor>
    <text evidence="15">Binds 1 zinc ion.</text>
</comment>
<evidence type="ECO:0000259" key="17">
    <source>
        <dbReference type="Pfam" id="PF01432"/>
    </source>
</evidence>
<dbReference type="PANTHER" id="PTHR11804:SF79">
    <property type="entry name" value="MITOCHONDRIAL INTERMEDIATE PEPTIDASE"/>
    <property type="match status" value="1"/>
</dbReference>
<proteinExistence type="inferred from homology"/>
<dbReference type="InterPro" id="IPR001567">
    <property type="entry name" value="Pept_M3A_M3B_dom"/>
</dbReference>
<comment type="function">
    <text evidence="13">Cleaves proteins, imported into the mitochondrion, to their mature size. While most mitochondrial precursor proteins are processed to the mature form in one step by mitochondrial processing peptidase (MPP), the sequential cleavage by MIP of an octapeptide after initial processing by MPP is a required step for a subgroup of nuclear-encoded precursor proteins destined for the matrix or the inner membrane.</text>
</comment>
<dbReference type="GO" id="GO:0006627">
    <property type="term" value="P:protein processing involved in protein targeting to mitochondrion"/>
    <property type="evidence" value="ECO:0007669"/>
    <property type="project" value="TreeGrafter"/>
</dbReference>
<evidence type="ECO:0000256" key="14">
    <source>
        <dbReference type="ARBA" id="ARBA00032470"/>
    </source>
</evidence>
<evidence type="ECO:0000256" key="5">
    <source>
        <dbReference type="ARBA" id="ARBA00018046"/>
    </source>
</evidence>
<dbReference type="InterPro" id="IPR045090">
    <property type="entry name" value="Pept_M3A_M3B"/>
</dbReference>
<evidence type="ECO:0000256" key="9">
    <source>
        <dbReference type="ARBA" id="ARBA00022833"/>
    </source>
</evidence>
<keyword evidence="12" id="KW-0496">Mitochondrion</keyword>
<evidence type="ECO:0000256" key="1">
    <source>
        <dbReference type="ARBA" id="ARBA00000436"/>
    </source>
</evidence>
<comment type="catalytic activity">
    <reaction evidence="1">
        <text>Release of an N-terminal octapeptide as second stage of processing of some proteins imported into the mitochondrion.</text>
        <dbReference type="EC" id="3.4.24.59"/>
    </reaction>
</comment>
<evidence type="ECO:0000256" key="2">
    <source>
        <dbReference type="ARBA" id="ARBA00004305"/>
    </source>
</evidence>
<name>A0A1W5CYZ8_9LECA</name>
<accession>A0A1W5CYZ8</accession>
<evidence type="ECO:0000256" key="15">
    <source>
        <dbReference type="RuleBase" id="RU003435"/>
    </source>
</evidence>
<dbReference type="Gene3D" id="3.40.390.10">
    <property type="entry name" value="Collagenase (Catalytic Domain)"/>
    <property type="match status" value="1"/>
</dbReference>
<evidence type="ECO:0000256" key="12">
    <source>
        <dbReference type="ARBA" id="ARBA00023128"/>
    </source>
</evidence>
<keyword evidence="9 15" id="KW-0862">Zinc</keyword>
<reference evidence="19" key="1">
    <citation type="submission" date="2017-03" db="EMBL/GenBank/DDBJ databases">
        <authorList>
            <person name="Sharma R."/>
            <person name="Thines M."/>
        </authorList>
    </citation>
    <scope>NUCLEOTIDE SEQUENCE [LARGE SCALE GENOMIC DNA]</scope>
</reference>
<keyword evidence="11 15" id="KW-0482">Metalloprotease</keyword>
<dbReference type="GO" id="GO:0006518">
    <property type="term" value="P:peptide metabolic process"/>
    <property type="evidence" value="ECO:0007669"/>
    <property type="project" value="TreeGrafter"/>
</dbReference>
<dbReference type="AlphaFoldDB" id="A0A1W5CYZ8"/>